<evidence type="ECO:0000313" key="2">
    <source>
        <dbReference type="Proteomes" id="UP001140087"/>
    </source>
</evidence>
<comment type="caution">
    <text evidence="1">The sequence shown here is derived from an EMBL/GenBank/DDBJ whole genome shotgun (WGS) entry which is preliminary data.</text>
</comment>
<dbReference type="Proteomes" id="UP001140087">
    <property type="component" value="Unassembled WGS sequence"/>
</dbReference>
<evidence type="ECO:0000313" key="1">
    <source>
        <dbReference type="EMBL" id="KAJ2808344.1"/>
    </source>
</evidence>
<dbReference type="EMBL" id="JANBUN010000004">
    <property type="protein sequence ID" value="KAJ2808344.1"/>
    <property type="molecule type" value="Genomic_DNA"/>
</dbReference>
<protein>
    <submittedName>
        <fullName evidence="1">Transcriptional regulator opi1</fullName>
    </submittedName>
</protein>
<gene>
    <name evidence="1" type="primary">OPI1</name>
    <name evidence="1" type="ORF">H4R21_000090</name>
</gene>
<name>A0ACC1LIA7_9FUNG</name>
<sequence length="457" mass="48732">MCDPIARRIDVAQLDSFACRQLTHLGYGMSTAMAQHHSEAGSSNLRKRTKDQVERHVDGKEHPPLLPQPSQPQPQQQRQQAAAAEYAAGGRGWGVGSLVATAKERALTYREDSMRRLKYCLDWVAYATALLQQNIADLQQLLASLQQAARAGLAAGDGAVAVAGAGALQQIVQDAAWRLARTRREIVHTVRKAVGVISHYAGAVLPGEARRQVRAMILGLPRRWAAADTTLGGSSAGSVSSSDAGTPDAASAASSPLLPTRGGPPAEMRPENIEATTRRTLAFAAESSAMLGNLHAVFRHLHSNAERWIGPAPDTAPQADVEMEAAPTGPPYRDPSAATPPPLPMRRPPRCLPVAASPSPDLDALGTQRAESAAASLVDIGEQMRRMDILTQPPQQQHYRHSLVETQTHAKIGAHGSWSTGVSPVLCPAGGWSPRGSGDEVAAHKRSRTREPTPTRM</sequence>
<organism evidence="1 2">
    <name type="scientific">Coemansia helicoidea</name>
    <dbReference type="NCBI Taxonomy" id="1286919"/>
    <lineage>
        <taxon>Eukaryota</taxon>
        <taxon>Fungi</taxon>
        <taxon>Fungi incertae sedis</taxon>
        <taxon>Zoopagomycota</taxon>
        <taxon>Kickxellomycotina</taxon>
        <taxon>Kickxellomycetes</taxon>
        <taxon>Kickxellales</taxon>
        <taxon>Kickxellaceae</taxon>
        <taxon>Coemansia</taxon>
    </lineage>
</organism>
<reference evidence="1" key="1">
    <citation type="submission" date="2022-07" db="EMBL/GenBank/DDBJ databases">
        <title>Phylogenomic reconstructions and comparative analyses of Kickxellomycotina fungi.</title>
        <authorList>
            <person name="Reynolds N.K."/>
            <person name="Stajich J.E."/>
            <person name="Barry K."/>
            <person name="Grigoriev I.V."/>
            <person name="Crous P."/>
            <person name="Smith M.E."/>
        </authorList>
    </citation>
    <scope>NUCLEOTIDE SEQUENCE</scope>
    <source>
        <strain evidence="1">BCRC 34780</strain>
    </source>
</reference>
<keyword evidence="2" id="KW-1185">Reference proteome</keyword>
<proteinExistence type="predicted"/>
<accession>A0ACC1LIA7</accession>